<dbReference type="GO" id="GO:0046872">
    <property type="term" value="F:metal ion binding"/>
    <property type="evidence" value="ECO:0007669"/>
    <property type="project" value="UniProtKB-KW"/>
</dbReference>
<evidence type="ECO:0000256" key="9">
    <source>
        <dbReference type="ARBA" id="ARBA00023014"/>
    </source>
</evidence>
<evidence type="ECO:0000313" key="10">
    <source>
        <dbReference type="EMBL" id="GAH60716.1"/>
    </source>
</evidence>
<sequence>MTDNSKQLKEKIARLKEELKAVIVAHNYQRAEVQDIADFVGDSLELSRHCTEVDAQTIVFCGVQFMAETAAILNPDRMVLLTESSAGCPLA</sequence>
<reference evidence="10" key="1">
    <citation type="journal article" date="2014" name="Front. Microbiol.">
        <title>High frequency of phylogenetically diverse reductive dehalogenase-homologous genes in deep subseafloor sedimentary metagenomes.</title>
        <authorList>
            <person name="Kawai M."/>
            <person name="Futagami T."/>
            <person name="Toyoda A."/>
            <person name="Takaki Y."/>
            <person name="Nishi S."/>
            <person name="Hori S."/>
            <person name="Arai W."/>
            <person name="Tsubouchi T."/>
            <person name="Morono Y."/>
            <person name="Uchiyama I."/>
            <person name="Ito T."/>
            <person name="Fujiyama A."/>
            <person name="Inagaki F."/>
            <person name="Takami H."/>
        </authorList>
    </citation>
    <scope>NUCLEOTIDE SEQUENCE</scope>
    <source>
        <strain evidence="10">Expedition CK06-06</strain>
    </source>
</reference>
<dbReference type="GO" id="GO:0005829">
    <property type="term" value="C:cytosol"/>
    <property type="evidence" value="ECO:0007669"/>
    <property type="project" value="TreeGrafter"/>
</dbReference>
<dbReference type="GO" id="GO:0034628">
    <property type="term" value="P:'de novo' NAD+ biosynthetic process from L-aspartate"/>
    <property type="evidence" value="ECO:0007669"/>
    <property type="project" value="TreeGrafter"/>
</dbReference>
<dbReference type="PANTHER" id="PTHR30573">
    <property type="entry name" value="QUINOLINATE SYNTHETASE A"/>
    <property type="match status" value="1"/>
</dbReference>
<dbReference type="GO" id="GO:0008987">
    <property type="term" value="F:quinolinate synthetase A activity"/>
    <property type="evidence" value="ECO:0007669"/>
    <property type="project" value="InterPro"/>
</dbReference>
<feature type="non-terminal residue" evidence="10">
    <location>
        <position position="91"/>
    </location>
</feature>
<gene>
    <name evidence="10" type="ORF">S03H2_31114</name>
</gene>
<dbReference type="PANTHER" id="PTHR30573:SF0">
    <property type="entry name" value="QUINOLINATE SYNTHASE, CHLOROPLASTIC"/>
    <property type="match status" value="1"/>
</dbReference>
<keyword evidence="7" id="KW-0479">Metal-binding</keyword>
<evidence type="ECO:0000256" key="1">
    <source>
        <dbReference type="ARBA" id="ARBA00001966"/>
    </source>
</evidence>
<comment type="caution">
    <text evidence="10">The sequence shown here is derived from an EMBL/GenBank/DDBJ whole genome shotgun (WGS) entry which is preliminary data.</text>
</comment>
<comment type="cofactor">
    <cofactor evidence="1">
        <name>[4Fe-4S] cluster</name>
        <dbReference type="ChEBI" id="CHEBI:49883"/>
    </cofactor>
</comment>
<evidence type="ECO:0000256" key="6">
    <source>
        <dbReference type="ARBA" id="ARBA00022679"/>
    </source>
</evidence>
<accession>X1GS36</accession>
<comment type="pathway">
    <text evidence="2">Cofactor biosynthesis; NAD(+) biosynthesis; quinolinate from iminoaspartate: step 1/1.</text>
</comment>
<evidence type="ECO:0000256" key="4">
    <source>
        <dbReference type="ARBA" id="ARBA00022485"/>
    </source>
</evidence>
<evidence type="ECO:0000256" key="5">
    <source>
        <dbReference type="ARBA" id="ARBA00022642"/>
    </source>
</evidence>
<dbReference type="Pfam" id="PF02445">
    <property type="entry name" value="NadA"/>
    <property type="match status" value="1"/>
</dbReference>
<evidence type="ECO:0000256" key="2">
    <source>
        <dbReference type="ARBA" id="ARBA00005065"/>
    </source>
</evidence>
<dbReference type="InterPro" id="IPR036094">
    <property type="entry name" value="NadA_sf"/>
</dbReference>
<dbReference type="EC" id="2.5.1.72" evidence="3"/>
<keyword evidence="6" id="KW-0808">Transferase</keyword>
<dbReference type="EMBL" id="BARU01018852">
    <property type="protein sequence ID" value="GAH60716.1"/>
    <property type="molecule type" value="Genomic_DNA"/>
</dbReference>
<evidence type="ECO:0000256" key="7">
    <source>
        <dbReference type="ARBA" id="ARBA00022723"/>
    </source>
</evidence>
<protein>
    <recommendedName>
        <fullName evidence="3">quinolinate synthase</fullName>
        <ecNumber evidence="3">2.5.1.72</ecNumber>
    </recommendedName>
</protein>
<proteinExistence type="predicted"/>
<keyword evidence="5" id="KW-0662">Pyridine nucleotide biosynthesis</keyword>
<dbReference type="SUPFAM" id="SSF142754">
    <property type="entry name" value="NadA-like"/>
    <property type="match status" value="1"/>
</dbReference>
<organism evidence="10">
    <name type="scientific">marine sediment metagenome</name>
    <dbReference type="NCBI Taxonomy" id="412755"/>
    <lineage>
        <taxon>unclassified sequences</taxon>
        <taxon>metagenomes</taxon>
        <taxon>ecological metagenomes</taxon>
    </lineage>
</organism>
<keyword evidence="8" id="KW-0408">Iron</keyword>
<dbReference type="GO" id="GO:0051539">
    <property type="term" value="F:4 iron, 4 sulfur cluster binding"/>
    <property type="evidence" value="ECO:0007669"/>
    <property type="project" value="UniProtKB-KW"/>
</dbReference>
<keyword evidence="9" id="KW-0411">Iron-sulfur</keyword>
<dbReference type="AlphaFoldDB" id="X1GS36"/>
<evidence type="ECO:0000256" key="3">
    <source>
        <dbReference type="ARBA" id="ARBA00012669"/>
    </source>
</evidence>
<dbReference type="Gene3D" id="3.40.50.10800">
    <property type="entry name" value="NadA-like"/>
    <property type="match status" value="1"/>
</dbReference>
<dbReference type="UniPathway" id="UPA00253">
    <property type="reaction ID" value="UER00327"/>
</dbReference>
<dbReference type="InterPro" id="IPR003473">
    <property type="entry name" value="NadA"/>
</dbReference>
<keyword evidence="4" id="KW-0004">4Fe-4S</keyword>
<name>X1GS36_9ZZZZ</name>
<evidence type="ECO:0000256" key="8">
    <source>
        <dbReference type="ARBA" id="ARBA00023004"/>
    </source>
</evidence>